<organism evidence="2 3">
    <name type="scientific">Achromobacter piechaudii</name>
    <dbReference type="NCBI Taxonomy" id="72556"/>
    <lineage>
        <taxon>Bacteria</taxon>
        <taxon>Pseudomonadati</taxon>
        <taxon>Pseudomonadota</taxon>
        <taxon>Betaproteobacteria</taxon>
        <taxon>Burkholderiales</taxon>
        <taxon>Alcaligenaceae</taxon>
        <taxon>Achromobacter</taxon>
    </lineage>
</organism>
<proteinExistence type="predicted"/>
<dbReference type="RefSeq" id="WP_061306674.1">
    <property type="nucleotide sequence ID" value="NZ_CADIJS010000004.1"/>
</dbReference>
<gene>
    <name evidence="2" type="ORF">LMG1873_04654</name>
</gene>
<accession>A0ABN7F4V1</accession>
<name>A0ABN7F4V1_9BURK</name>
<protein>
    <submittedName>
        <fullName evidence="2">Uncharacterized protein</fullName>
    </submittedName>
</protein>
<reference evidence="2 3" key="1">
    <citation type="submission" date="2020-04" db="EMBL/GenBank/DDBJ databases">
        <authorList>
            <person name="De Canck E."/>
        </authorList>
    </citation>
    <scope>NUCLEOTIDE SEQUENCE [LARGE SCALE GENOMIC DNA]</scope>
    <source>
        <strain evidence="2 3">LMG 1873</strain>
    </source>
</reference>
<evidence type="ECO:0000313" key="2">
    <source>
        <dbReference type="EMBL" id="CAB3729220.1"/>
    </source>
</evidence>
<evidence type="ECO:0000256" key="1">
    <source>
        <dbReference type="SAM" id="MobiDB-lite"/>
    </source>
</evidence>
<feature type="region of interest" description="Disordered" evidence="1">
    <location>
        <begin position="121"/>
        <end position="141"/>
    </location>
</feature>
<sequence>MNTNNGWKLVPVVPTDEMEVAAENDYEQTGATFPRWKSAYAAMLAAAPAAPGSPASTQPIERDWELSCFYCNGSGHVFVKRQVAELATDVQEFKEDCEGCDGRGFTIAFEDIPGIDAYVKSRRPAPASAQEDAKDEQARGRGDVLEVARETGLRSYLHGVNAMEARMLLQRFVDALSAAAPAAGDALDRDQQRLALWQAIRDITIGNLHDDKLILANLHKAGYVIALAAIAQQSQRKEA</sequence>
<evidence type="ECO:0000313" key="3">
    <source>
        <dbReference type="Proteomes" id="UP000494116"/>
    </source>
</evidence>
<comment type="caution">
    <text evidence="2">The sequence shown here is derived from an EMBL/GenBank/DDBJ whole genome shotgun (WGS) entry which is preliminary data.</text>
</comment>
<dbReference type="EMBL" id="CADIJS010000004">
    <property type="protein sequence ID" value="CAB3729220.1"/>
    <property type="molecule type" value="Genomic_DNA"/>
</dbReference>
<keyword evidence="3" id="KW-1185">Reference proteome</keyword>
<dbReference type="Proteomes" id="UP000494116">
    <property type="component" value="Unassembled WGS sequence"/>
</dbReference>
<dbReference type="SUPFAM" id="SSF57938">
    <property type="entry name" value="DnaJ/Hsp40 cysteine-rich domain"/>
    <property type="match status" value="1"/>
</dbReference>
<dbReference type="InterPro" id="IPR036410">
    <property type="entry name" value="HSP_DnaJ_Cys-rich_dom_sf"/>
</dbReference>
<feature type="compositionally biased region" description="Basic and acidic residues" evidence="1">
    <location>
        <begin position="131"/>
        <end position="141"/>
    </location>
</feature>